<feature type="domain" description="EamA" evidence="7">
    <location>
        <begin position="147"/>
        <end position="278"/>
    </location>
</feature>
<feature type="transmembrane region" description="Helical" evidence="6">
    <location>
        <begin position="73"/>
        <end position="93"/>
    </location>
</feature>
<evidence type="ECO:0000256" key="5">
    <source>
        <dbReference type="ARBA" id="ARBA00023136"/>
    </source>
</evidence>
<comment type="subcellular location">
    <subcellularLocation>
        <location evidence="1">Membrane</location>
        <topology evidence="1">Multi-pass membrane protein</topology>
    </subcellularLocation>
</comment>
<evidence type="ECO:0000256" key="2">
    <source>
        <dbReference type="ARBA" id="ARBA00007362"/>
    </source>
</evidence>
<comment type="similarity">
    <text evidence="2">Belongs to the EamA transporter family.</text>
</comment>
<feature type="transmembrane region" description="Helical" evidence="6">
    <location>
        <begin position="264"/>
        <end position="282"/>
    </location>
</feature>
<dbReference type="PANTHER" id="PTHR32322:SF2">
    <property type="entry name" value="EAMA DOMAIN-CONTAINING PROTEIN"/>
    <property type="match status" value="1"/>
</dbReference>
<comment type="caution">
    <text evidence="8">The sequence shown here is derived from an EMBL/GenBank/DDBJ whole genome shotgun (WGS) entry which is preliminary data.</text>
</comment>
<feature type="transmembrane region" description="Helical" evidence="6">
    <location>
        <begin position="237"/>
        <end position="258"/>
    </location>
</feature>
<proteinExistence type="inferred from homology"/>
<evidence type="ECO:0000313" key="9">
    <source>
        <dbReference type="Proteomes" id="UP001210380"/>
    </source>
</evidence>
<gene>
    <name evidence="8" type="ORF">OU415_34650</name>
</gene>
<keyword evidence="4 6" id="KW-1133">Transmembrane helix</keyword>
<dbReference type="Proteomes" id="UP001210380">
    <property type="component" value="Unassembled WGS sequence"/>
</dbReference>
<organism evidence="8 9">
    <name type="scientific">Saccharopolyspora oryzae</name>
    <dbReference type="NCBI Taxonomy" id="2997343"/>
    <lineage>
        <taxon>Bacteria</taxon>
        <taxon>Bacillati</taxon>
        <taxon>Actinomycetota</taxon>
        <taxon>Actinomycetes</taxon>
        <taxon>Pseudonocardiales</taxon>
        <taxon>Pseudonocardiaceae</taxon>
        <taxon>Saccharopolyspora</taxon>
    </lineage>
</organism>
<feature type="transmembrane region" description="Helical" evidence="6">
    <location>
        <begin position="12"/>
        <end position="31"/>
    </location>
</feature>
<feature type="transmembrane region" description="Helical" evidence="6">
    <location>
        <begin position="147"/>
        <end position="165"/>
    </location>
</feature>
<protein>
    <submittedName>
        <fullName evidence="8">EamA family transporter</fullName>
    </submittedName>
</protein>
<evidence type="ECO:0000256" key="6">
    <source>
        <dbReference type="SAM" id="Phobius"/>
    </source>
</evidence>
<keyword evidence="9" id="KW-1185">Reference proteome</keyword>
<dbReference type="RefSeq" id="WP_270953828.1">
    <property type="nucleotide sequence ID" value="NZ_JAQGLA010000109.1"/>
</dbReference>
<dbReference type="InterPro" id="IPR037185">
    <property type="entry name" value="EmrE-like"/>
</dbReference>
<dbReference type="EMBL" id="JAQGLA010000109">
    <property type="protein sequence ID" value="MDA3630614.1"/>
    <property type="molecule type" value="Genomic_DNA"/>
</dbReference>
<reference evidence="8 9" key="1">
    <citation type="submission" date="2022-11" db="EMBL/GenBank/DDBJ databases">
        <title>Draft genome sequence of Saccharopolyspora sp. WRP15-2 isolated from rhizosphere soils of wild rice in Thailand.</title>
        <authorList>
            <person name="Duangmal K."/>
            <person name="Kammanee S."/>
            <person name="Muangham S."/>
        </authorList>
    </citation>
    <scope>NUCLEOTIDE SEQUENCE [LARGE SCALE GENOMIC DNA]</scope>
    <source>
        <strain evidence="8 9">WRP15-2</strain>
    </source>
</reference>
<evidence type="ECO:0000313" key="8">
    <source>
        <dbReference type="EMBL" id="MDA3630614.1"/>
    </source>
</evidence>
<name>A0ABT4V9F6_9PSEU</name>
<dbReference type="SUPFAM" id="SSF103481">
    <property type="entry name" value="Multidrug resistance efflux transporter EmrE"/>
    <property type="match status" value="2"/>
</dbReference>
<evidence type="ECO:0000256" key="1">
    <source>
        <dbReference type="ARBA" id="ARBA00004141"/>
    </source>
</evidence>
<dbReference type="InterPro" id="IPR000620">
    <property type="entry name" value="EamA_dom"/>
</dbReference>
<evidence type="ECO:0000256" key="3">
    <source>
        <dbReference type="ARBA" id="ARBA00022692"/>
    </source>
</evidence>
<feature type="transmembrane region" description="Helical" evidence="6">
    <location>
        <begin position="37"/>
        <end position="61"/>
    </location>
</feature>
<feature type="transmembrane region" description="Helical" evidence="6">
    <location>
        <begin position="177"/>
        <end position="196"/>
    </location>
</feature>
<sequence length="285" mass="28763">MQSPPPTRPHPVAVPPFALVLGAVVSVQFGQAFGKQLFAVVGPLGVAGVRLSLAAVLLLVLRRPRIPVDRRPRVLIVALGAAIATMNVVYLALAHLPVAVASTLQLLGPLSVALLSSRRPRDVLWAALAASGVFLFCGPVSAPLPAIGVGLALVSAAGMGSYLLLSHRIGAISDDGSPLALAVACAAVLVLPFGIAESGTALLSPTVLLAGLGIAVLSAVVPYSLELAALRRIPPRVVGVLQSLEPATGALAGLLLLAELLSPIQLVALGCVTAASIGAVLARDR</sequence>
<feature type="transmembrane region" description="Helical" evidence="6">
    <location>
        <begin position="202"/>
        <end position="225"/>
    </location>
</feature>
<dbReference type="Pfam" id="PF00892">
    <property type="entry name" value="EamA"/>
    <property type="match status" value="1"/>
</dbReference>
<keyword evidence="5 6" id="KW-0472">Membrane</keyword>
<accession>A0ABT4V9F6</accession>
<evidence type="ECO:0000259" key="7">
    <source>
        <dbReference type="Pfam" id="PF00892"/>
    </source>
</evidence>
<evidence type="ECO:0000256" key="4">
    <source>
        <dbReference type="ARBA" id="ARBA00022989"/>
    </source>
</evidence>
<keyword evidence="3 6" id="KW-0812">Transmembrane</keyword>
<dbReference type="PANTHER" id="PTHR32322">
    <property type="entry name" value="INNER MEMBRANE TRANSPORTER"/>
    <property type="match status" value="1"/>
</dbReference>
<dbReference type="InterPro" id="IPR050638">
    <property type="entry name" value="AA-Vitamin_Transporters"/>
</dbReference>